<name>Q98KG4_RHILO</name>
<dbReference type="Gene3D" id="1.10.45.10">
    <property type="entry name" value="Vanillyl-alcohol Oxidase, Chain A, domain 4"/>
    <property type="match status" value="1"/>
</dbReference>
<comment type="similarity">
    <text evidence="2">Belongs to the FAD-binding oxidoreductase/transferase type 4 family.</text>
</comment>
<keyword evidence="6" id="KW-0560">Oxidoreductase</keyword>
<dbReference type="Gene3D" id="3.30.70.2740">
    <property type="match status" value="1"/>
</dbReference>
<dbReference type="FunFam" id="3.30.465.10:FF:000016">
    <property type="entry name" value="probable D-lactate dehydrogenase, mitochondrial"/>
    <property type="match status" value="1"/>
</dbReference>
<dbReference type="InterPro" id="IPR016171">
    <property type="entry name" value="Vanillyl_alc_oxidase_C-sub2"/>
</dbReference>
<dbReference type="eggNOG" id="COG0277">
    <property type="taxonomic scope" value="Bacteria"/>
</dbReference>
<dbReference type="FunFam" id="3.30.70.2740:FF:000001">
    <property type="entry name" value="D-lactate dehydrogenase mitochondrial"/>
    <property type="match status" value="1"/>
</dbReference>
<dbReference type="InterPro" id="IPR004113">
    <property type="entry name" value="FAD-bd_oxidored_4_C"/>
</dbReference>
<dbReference type="InterPro" id="IPR016169">
    <property type="entry name" value="FAD-bd_PCMH_sub2"/>
</dbReference>
<dbReference type="AlphaFoldDB" id="Q98KG4"/>
<dbReference type="EC" id="1.1.2.4" evidence="7"/>
<evidence type="ECO:0000313" key="9">
    <source>
        <dbReference type="EMBL" id="BAB48850.1"/>
    </source>
</evidence>
<evidence type="ECO:0000313" key="10">
    <source>
        <dbReference type="Proteomes" id="UP000000552"/>
    </source>
</evidence>
<evidence type="ECO:0000256" key="5">
    <source>
        <dbReference type="ARBA" id="ARBA00022946"/>
    </source>
</evidence>
<organism evidence="9 10">
    <name type="scientific">Mesorhizobium japonicum (strain LMG 29417 / CECT 9101 / MAFF 303099)</name>
    <name type="common">Mesorhizobium loti (strain MAFF 303099)</name>
    <dbReference type="NCBI Taxonomy" id="266835"/>
    <lineage>
        <taxon>Bacteria</taxon>
        <taxon>Pseudomonadati</taxon>
        <taxon>Pseudomonadota</taxon>
        <taxon>Alphaproteobacteria</taxon>
        <taxon>Hyphomicrobiales</taxon>
        <taxon>Phyllobacteriaceae</taxon>
        <taxon>Mesorhizobium</taxon>
    </lineage>
</organism>
<gene>
    <name evidence="9" type="ordered locus">mll1488</name>
</gene>
<dbReference type="GO" id="GO:1903457">
    <property type="term" value="P:lactate catabolic process"/>
    <property type="evidence" value="ECO:0007669"/>
    <property type="project" value="TreeGrafter"/>
</dbReference>
<evidence type="ECO:0000256" key="1">
    <source>
        <dbReference type="ARBA" id="ARBA00001974"/>
    </source>
</evidence>
<sequence>MDFGGVDGETALFHIVQPHAHRLEGLVRAAVEQHVVIGHVEMAVVVDPVLLDVHGLGDEGGGDGHGNFLVLVLDTAWWVRLRIHNRITSVDAGPFAEEFMALSDLNPVERNEEGIAAVLGILKQQLGERFQTGQAIRAQHAHTTTYIPTQAPDGVAFPETTAEVQEIVRACAAHRVPVIAFGVGSSLEGHTNAPGGGISVDTSRMNRILAVNPQDLDCTVEPGVTREDLNRHLRDTGLFFPIDPGANASLGGMAATRASGTNAVRYGTMRENVLSLTAVMADGETVTTGKRAKKSSAGYDLTRLLVGSEGTLGIITSLTLKLQGIPQAISGGVCPFPSVEAACNAVIATIQMGIPVARIELVNALQMRAMKNYSKLDYPESPCLFVEFHGSDAGVAEQAETFGMIAEENGGGPFLWTSVAEERTKLWKARHDAYWASLTLRPGAKGLSTDVCVPISRFAECVTETEADIAEMGLIAPIVGHAGDGNFHVLVLMDVNDPKEIALSEKFVARLNLRAIAMDGTCTGEHGIGQGKIGFLRPELGHGVDIMRSIKQALDPQNIMNPGKILPAVGWIGRG</sequence>
<dbReference type="PANTHER" id="PTHR11748:SF111">
    <property type="entry name" value="D-LACTATE DEHYDROGENASE, MITOCHONDRIAL-RELATED"/>
    <property type="match status" value="1"/>
</dbReference>
<dbReference type="KEGG" id="mlo:mll1488"/>
<evidence type="ECO:0000256" key="7">
    <source>
        <dbReference type="ARBA" id="ARBA00038897"/>
    </source>
</evidence>
<evidence type="ECO:0000256" key="2">
    <source>
        <dbReference type="ARBA" id="ARBA00008000"/>
    </source>
</evidence>
<evidence type="ECO:0000256" key="4">
    <source>
        <dbReference type="ARBA" id="ARBA00022827"/>
    </source>
</evidence>
<dbReference type="HOGENOM" id="CLU_017779_3_2_5"/>
<proteinExistence type="inferred from homology"/>
<evidence type="ECO:0000256" key="6">
    <source>
        <dbReference type="ARBA" id="ARBA00023002"/>
    </source>
</evidence>
<dbReference type="InterPro" id="IPR016164">
    <property type="entry name" value="FAD-linked_Oxase-like_C"/>
</dbReference>
<dbReference type="EMBL" id="BA000012">
    <property type="protein sequence ID" value="BAB48850.1"/>
    <property type="molecule type" value="Genomic_DNA"/>
</dbReference>
<dbReference type="InterPro" id="IPR006094">
    <property type="entry name" value="Oxid_FAD_bind_N"/>
</dbReference>
<comment type="cofactor">
    <cofactor evidence="1">
        <name>FAD</name>
        <dbReference type="ChEBI" id="CHEBI:57692"/>
    </cofactor>
</comment>
<dbReference type="PROSITE" id="PS51387">
    <property type="entry name" value="FAD_PCMH"/>
    <property type="match status" value="1"/>
</dbReference>
<dbReference type="SUPFAM" id="SSF56176">
    <property type="entry name" value="FAD-binding/transporter-associated domain-like"/>
    <property type="match status" value="1"/>
</dbReference>
<keyword evidence="3" id="KW-0285">Flavoprotein</keyword>
<dbReference type="InterPro" id="IPR036318">
    <property type="entry name" value="FAD-bd_PCMH-like_sf"/>
</dbReference>
<dbReference type="PANTHER" id="PTHR11748">
    <property type="entry name" value="D-LACTATE DEHYDROGENASE"/>
    <property type="match status" value="1"/>
</dbReference>
<evidence type="ECO:0000256" key="3">
    <source>
        <dbReference type="ARBA" id="ARBA00022630"/>
    </source>
</evidence>
<protein>
    <recommendedName>
        <fullName evidence="7">D-lactate dehydrogenase (cytochrome)</fullName>
        <ecNumber evidence="7">1.1.2.4</ecNumber>
    </recommendedName>
</protein>
<dbReference type="GO" id="GO:0071949">
    <property type="term" value="F:FAD binding"/>
    <property type="evidence" value="ECO:0007669"/>
    <property type="project" value="InterPro"/>
</dbReference>
<evidence type="ECO:0000259" key="8">
    <source>
        <dbReference type="PROSITE" id="PS51387"/>
    </source>
</evidence>
<dbReference type="Gene3D" id="3.30.465.10">
    <property type="match status" value="1"/>
</dbReference>
<dbReference type="Pfam" id="PF02913">
    <property type="entry name" value="FAD-oxidase_C"/>
    <property type="match status" value="1"/>
</dbReference>
<dbReference type="Pfam" id="PF01565">
    <property type="entry name" value="FAD_binding_4"/>
    <property type="match status" value="1"/>
</dbReference>
<dbReference type="Proteomes" id="UP000000552">
    <property type="component" value="Chromosome"/>
</dbReference>
<dbReference type="GO" id="GO:0008720">
    <property type="term" value="F:D-lactate dehydrogenase (NAD+) activity"/>
    <property type="evidence" value="ECO:0007669"/>
    <property type="project" value="TreeGrafter"/>
</dbReference>
<reference evidence="9 10" key="1">
    <citation type="journal article" date="2000" name="DNA Res.">
        <title>Complete genome structure of the nitrogen-fixing symbiotic bacterium Mesorhizobium loti.</title>
        <authorList>
            <person name="Kaneko T."/>
            <person name="Nakamura Y."/>
            <person name="Sato S."/>
            <person name="Asamizu E."/>
            <person name="Kato T."/>
            <person name="Sasamoto S."/>
            <person name="Watanabe A."/>
            <person name="Idesawa K."/>
            <person name="Ishikawa A."/>
            <person name="Kawashima K."/>
            <person name="Kimura T."/>
            <person name="Kishida Y."/>
            <person name="Kiyokawa C."/>
            <person name="Kohara M."/>
            <person name="Matsumoto M."/>
            <person name="Matsuno A."/>
            <person name="Mochizuki Y."/>
            <person name="Nakayama S."/>
            <person name="Nakazaki N."/>
            <person name="Shimpo S."/>
            <person name="Sugimoto M."/>
            <person name="Takeuchi C."/>
            <person name="Yamada M."/>
            <person name="Tabata S."/>
        </authorList>
    </citation>
    <scope>NUCLEOTIDE SEQUENCE [LARGE SCALE GENOMIC DNA]</scope>
    <source>
        <strain evidence="10">LMG 29417 / CECT 9101 / MAFF 303099</strain>
    </source>
</reference>
<dbReference type="SUPFAM" id="SSF55103">
    <property type="entry name" value="FAD-linked oxidases, C-terminal domain"/>
    <property type="match status" value="1"/>
</dbReference>
<keyword evidence="4" id="KW-0274">FAD</keyword>
<feature type="domain" description="FAD-binding PCMH-type" evidence="8">
    <location>
        <begin position="148"/>
        <end position="325"/>
    </location>
</feature>
<accession>Q98KG4</accession>
<dbReference type="GO" id="GO:0004458">
    <property type="term" value="F:D-lactate dehydrogenase (cytochrome) activity"/>
    <property type="evidence" value="ECO:0007669"/>
    <property type="project" value="UniProtKB-EC"/>
</dbReference>
<dbReference type="FunFam" id="1.10.45.10:FF:000001">
    <property type="entry name" value="D-lactate dehydrogenase mitochondrial"/>
    <property type="match status" value="1"/>
</dbReference>
<keyword evidence="5" id="KW-0809">Transit peptide</keyword>
<dbReference type="InterPro" id="IPR016166">
    <property type="entry name" value="FAD-bd_PCMH"/>
</dbReference>